<evidence type="ECO:0000259" key="1">
    <source>
        <dbReference type="Pfam" id="PF23227"/>
    </source>
</evidence>
<dbReference type="SUPFAM" id="SSF48371">
    <property type="entry name" value="ARM repeat"/>
    <property type="match status" value="1"/>
</dbReference>
<evidence type="ECO:0000313" key="2">
    <source>
        <dbReference type="EMBL" id="KFW77339.1"/>
    </source>
</evidence>
<dbReference type="InterPro" id="IPR011989">
    <property type="entry name" value="ARM-like"/>
</dbReference>
<reference evidence="2 3" key="1">
    <citation type="submission" date="2014-06" db="EMBL/GenBank/DDBJ databases">
        <title>Genome evolution of avian class.</title>
        <authorList>
            <person name="Zhang G."/>
            <person name="Li C."/>
        </authorList>
    </citation>
    <scope>NUCLEOTIDE SEQUENCE [LARGE SCALE GENOMIC DNA]</scope>
    <source>
        <strain evidence="2">BGI_N305</strain>
    </source>
</reference>
<dbReference type="AlphaFoldDB" id="A0A093S2Z2"/>
<dbReference type="PANTHER" id="PTHR23120:SF42">
    <property type="entry name" value="MAESTRO HEAT-LIKE REPEAT FAMILY MEMBER 3"/>
    <property type="match status" value="1"/>
</dbReference>
<feature type="non-terminal residue" evidence="2">
    <location>
        <position position="165"/>
    </location>
</feature>
<dbReference type="GO" id="GO:0005737">
    <property type="term" value="C:cytoplasm"/>
    <property type="evidence" value="ECO:0007669"/>
    <property type="project" value="TreeGrafter"/>
</dbReference>
<dbReference type="OrthoDB" id="9421177at2759"/>
<keyword evidence="3" id="KW-1185">Reference proteome</keyword>
<dbReference type="EMBL" id="KL669858">
    <property type="protein sequence ID" value="KFW77339.1"/>
    <property type="molecule type" value="Genomic_DNA"/>
</dbReference>
<dbReference type="InterPro" id="IPR055406">
    <property type="entry name" value="HEAT_Maestro"/>
</dbReference>
<feature type="domain" description="Maestro/Maestro-like HEAT-repeats" evidence="1">
    <location>
        <begin position="28"/>
        <end position="165"/>
    </location>
</feature>
<dbReference type="STRING" id="328815.ENSMVIP00005010801"/>
<dbReference type="InterPro" id="IPR045206">
    <property type="entry name" value="Maestro_heat-like_prot"/>
</dbReference>
<dbReference type="PANTHER" id="PTHR23120">
    <property type="entry name" value="MAESTRO-RELATED HEAT DOMAIN-CONTAINING"/>
    <property type="match status" value="1"/>
</dbReference>
<gene>
    <name evidence="2" type="ORF">N305_11595</name>
</gene>
<dbReference type="InterPro" id="IPR016024">
    <property type="entry name" value="ARM-type_fold"/>
</dbReference>
<feature type="non-terminal residue" evidence="2">
    <location>
        <position position="1"/>
    </location>
</feature>
<name>A0A093S2Z2_9PASS</name>
<dbReference type="Proteomes" id="UP000053258">
    <property type="component" value="Unassembled WGS sequence"/>
</dbReference>
<protein>
    <recommendedName>
        <fullName evidence="1">Maestro/Maestro-like HEAT-repeats domain-containing protein</fullName>
    </recommendedName>
</protein>
<proteinExistence type="predicted"/>
<dbReference type="Pfam" id="PF23227">
    <property type="entry name" value="HEAT_MROH2B_C"/>
    <property type="match status" value="1"/>
</dbReference>
<dbReference type="Gene3D" id="1.25.10.10">
    <property type="entry name" value="Leucine-rich Repeat Variant"/>
    <property type="match status" value="1"/>
</dbReference>
<evidence type="ECO:0000313" key="3">
    <source>
        <dbReference type="Proteomes" id="UP000053258"/>
    </source>
</evidence>
<organism evidence="2 3">
    <name type="scientific">Manacus vitellinus</name>
    <name type="common">golden-collared manakin</name>
    <dbReference type="NCBI Taxonomy" id="328815"/>
    <lineage>
        <taxon>Eukaryota</taxon>
        <taxon>Metazoa</taxon>
        <taxon>Chordata</taxon>
        <taxon>Craniata</taxon>
        <taxon>Vertebrata</taxon>
        <taxon>Euteleostomi</taxon>
        <taxon>Archelosauria</taxon>
        <taxon>Archosauria</taxon>
        <taxon>Dinosauria</taxon>
        <taxon>Saurischia</taxon>
        <taxon>Theropoda</taxon>
        <taxon>Coelurosauria</taxon>
        <taxon>Aves</taxon>
        <taxon>Neognathae</taxon>
        <taxon>Neoaves</taxon>
        <taxon>Telluraves</taxon>
        <taxon>Australaves</taxon>
        <taxon>Passeriformes</taxon>
        <taxon>Pipridae</taxon>
        <taxon>Manacus</taxon>
    </lineage>
</organism>
<accession>A0A093S2Z2</accession>
<sequence length="165" mass="18815">WELPALAFLVELLDYVEGRRCHESVLPILSRHLQSQCPESRRLALRGLLVLSVDPSMAESICSLAEHLVELLHDGDGDVVTMTLSVFLNMFREKNFEAFSSTAPKLAVVLRSFSPLLYQDNTQVQLLSLRLFQEVMELLAEEGRKTLNMQVHQSLVPLFFHLHDE</sequence>